<evidence type="ECO:0000313" key="3">
    <source>
        <dbReference type="Proteomes" id="UP000183920"/>
    </source>
</evidence>
<dbReference type="RefSeq" id="WP_072065078.1">
    <property type="nucleotide sequence ID" value="NZ_CVRY01000008.1"/>
</dbReference>
<sequence>MSKQHEAIEKATDNQITIAMRPVYIIAGANRAYLSERSALNKLANILTEREFHKEGIETNYEGEQCELEDGTIAFKRGEPTEHFMDRKEAKLTELQERLKQERNIERLQKEYAKAVAKYDDAEKEADRLYYELNNALTNK</sequence>
<feature type="coiled-coil region" evidence="1">
    <location>
        <begin position="85"/>
        <end position="139"/>
    </location>
</feature>
<gene>
    <name evidence="2" type="ORF">BN1804_03399</name>
</gene>
<dbReference type="AlphaFoldDB" id="A0A0G4QHN5"/>
<proteinExistence type="predicted"/>
<evidence type="ECO:0000313" key="2">
    <source>
        <dbReference type="EMBL" id="CRL65240.1"/>
    </source>
</evidence>
<dbReference type="Proteomes" id="UP000183920">
    <property type="component" value="Unassembled WGS sequence"/>
</dbReference>
<name>A0A0G4QHN5_9GAMM</name>
<dbReference type="EMBL" id="CVRY01000008">
    <property type="protein sequence ID" value="CRL65240.1"/>
    <property type="molecule type" value="Genomic_DNA"/>
</dbReference>
<organism evidence="2 3">
    <name type="scientific">Proteus penneri</name>
    <dbReference type="NCBI Taxonomy" id="102862"/>
    <lineage>
        <taxon>Bacteria</taxon>
        <taxon>Pseudomonadati</taxon>
        <taxon>Pseudomonadota</taxon>
        <taxon>Gammaproteobacteria</taxon>
        <taxon>Enterobacterales</taxon>
        <taxon>Morganellaceae</taxon>
        <taxon>Proteus</taxon>
    </lineage>
</organism>
<protein>
    <submittedName>
        <fullName evidence="2">Uncharacterized protein</fullName>
    </submittedName>
</protein>
<reference evidence="3" key="1">
    <citation type="submission" date="2015-06" db="EMBL/GenBank/DDBJ databases">
        <authorList>
            <person name="Urmite Genomes"/>
        </authorList>
    </citation>
    <scope>NUCLEOTIDE SEQUENCE [LARGE SCALE GENOMIC DNA]</scope>
    <source>
        <strain evidence="3">CSUR P1867</strain>
    </source>
</reference>
<accession>A0A0G4QHN5</accession>
<keyword evidence="1" id="KW-0175">Coiled coil</keyword>
<evidence type="ECO:0000256" key="1">
    <source>
        <dbReference type="SAM" id="Coils"/>
    </source>
</evidence>